<dbReference type="InterPro" id="IPR011990">
    <property type="entry name" value="TPR-like_helical_dom_sf"/>
</dbReference>
<dbReference type="PROSITE" id="PS50005">
    <property type="entry name" value="TPR"/>
    <property type="match status" value="2"/>
</dbReference>
<feature type="repeat" description="TPR" evidence="3">
    <location>
        <begin position="198"/>
        <end position="231"/>
    </location>
</feature>
<comment type="caution">
    <text evidence="5">The sequence shown here is derived from an EMBL/GenBank/DDBJ whole genome shotgun (WGS) entry which is preliminary data.</text>
</comment>
<accession>A0ABM9AH61</accession>
<feature type="signal peptide" evidence="4">
    <location>
        <begin position="1"/>
        <end position="23"/>
    </location>
</feature>
<dbReference type="PANTHER" id="PTHR44858:SF18">
    <property type="entry name" value="TETRATRICOPEPTIDE REPEAT (TPR) PROTEIN"/>
    <property type="match status" value="1"/>
</dbReference>
<feature type="chain" id="PRO_5046455848" description="Tetratricopeptide repeat protein" evidence="4">
    <location>
        <begin position="24"/>
        <end position="342"/>
    </location>
</feature>
<evidence type="ECO:0000256" key="2">
    <source>
        <dbReference type="ARBA" id="ARBA00022803"/>
    </source>
</evidence>
<dbReference type="SMART" id="SM00028">
    <property type="entry name" value="TPR"/>
    <property type="match status" value="3"/>
</dbReference>
<reference evidence="5" key="1">
    <citation type="submission" date="2021-12" db="EMBL/GenBank/DDBJ databases">
        <authorList>
            <person name="Rodrigo-Torres L."/>
            <person name="Arahal R. D."/>
            <person name="Lucena T."/>
        </authorList>
    </citation>
    <scope>NUCLEOTIDE SEQUENCE</scope>
    <source>
        <strain evidence="5">CECT 8267</strain>
    </source>
</reference>
<protein>
    <recommendedName>
        <fullName evidence="7">Tetratricopeptide repeat protein</fullName>
    </recommendedName>
</protein>
<evidence type="ECO:0000256" key="3">
    <source>
        <dbReference type="PROSITE-ProRule" id="PRU00339"/>
    </source>
</evidence>
<sequence>MKHRIAYLLLMAAIFSVSLTAAAQPSTYTPAQAFAAAEQNNPEAQQQLSYIAQDISQSDDDRIKALQQLVRFPGNNALVAIVRALQQDNIPLQLAAIDAAAPYNTSQRWRLLSELLTAENVSLSNAAAIDLLRSWATLTPVQQQQLAPAVERYTMQLNSQTPQAPALIELASIYHLQQRWPLSQQHYLSALVLQPDNASLYSQLADSYHQQNDNNTAIEVLQRGLVQLPDNAVLHYNLGLALLRQQATQPALTALAKASQLEPENAQYWYVYGLALERHDLSHAYQVLEQSVLLSKQPQILFALCDMQVRNHSSQAEQCIDRLALIAPPEAVSLLDEKRRQL</sequence>
<keyword evidence="1" id="KW-0677">Repeat</keyword>
<name>A0ABM9AH61_9GAMM</name>
<keyword evidence="6" id="KW-1185">Reference proteome</keyword>
<evidence type="ECO:0008006" key="7">
    <source>
        <dbReference type="Google" id="ProtNLM"/>
    </source>
</evidence>
<gene>
    <name evidence="5" type="ORF">SIN8267_02686</name>
</gene>
<dbReference type="EMBL" id="CAKLPX010000003">
    <property type="protein sequence ID" value="CAH0992553.1"/>
    <property type="molecule type" value="Genomic_DNA"/>
</dbReference>
<dbReference type="InterPro" id="IPR019734">
    <property type="entry name" value="TPR_rpt"/>
</dbReference>
<evidence type="ECO:0000256" key="4">
    <source>
        <dbReference type="SAM" id="SignalP"/>
    </source>
</evidence>
<dbReference type="PANTHER" id="PTHR44858">
    <property type="entry name" value="TETRATRICOPEPTIDE REPEAT PROTEIN 6"/>
    <property type="match status" value="1"/>
</dbReference>
<evidence type="ECO:0000313" key="6">
    <source>
        <dbReference type="Proteomes" id="UP000838100"/>
    </source>
</evidence>
<feature type="repeat" description="TPR" evidence="3">
    <location>
        <begin position="232"/>
        <end position="265"/>
    </location>
</feature>
<keyword evidence="4" id="KW-0732">Signal</keyword>
<proteinExistence type="predicted"/>
<dbReference type="RefSeq" id="WP_237445235.1">
    <property type="nucleotide sequence ID" value="NZ_CAKLPX010000003.1"/>
</dbReference>
<dbReference type="SUPFAM" id="SSF48452">
    <property type="entry name" value="TPR-like"/>
    <property type="match status" value="1"/>
</dbReference>
<organism evidence="5 6">
    <name type="scientific">Sinobacterium norvegicum</name>
    <dbReference type="NCBI Taxonomy" id="1641715"/>
    <lineage>
        <taxon>Bacteria</taxon>
        <taxon>Pseudomonadati</taxon>
        <taxon>Pseudomonadota</taxon>
        <taxon>Gammaproteobacteria</taxon>
        <taxon>Cellvibrionales</taxon>
        <taxon>Spongiibacteraceae</taxon>
        <taxon>Sinobacterium</taxon>
    </lineage>
</organism>
<dbReference type="Pfam" id="PF13414">
    <property type="entry name" value="TPR_11"/>
    <property type="match status" value="1"/>
</dbReference>
<dbReference type="InterPro" id="IPR050498">
    <property type="entry name" value="Ycf3"/>
</dbReference>
<dbReference type="Proteomes" id="UP000838100">
    <property type="component" value="Unassembled WGS sequence"/>
</dbReference>
<evidence type="ECO:0000256" key="1">
    <source>
        <dbReference type="ARBA" id="ARBA00022737"/>
    </source>
</evidence>
<evidence type="ECO:0000313" key="5">
    <source>
        <dbReference type="EMBL" id="CAH0992553.1"/>
    </source>
</evidence>
<keyword evidence="2 3" id="KW-0802">TPR repeat</keyword>
<dbReference type="Gene3D" id="1.25.40.10">
    <property type="entry name" value="Tetratricopeptide repeat domain"/>
    <property type="match status" value="1"/>
</dbReference>